<proteinExistence type="predicted"/>
<evidence type="ECO:0000313" key="2">
    <source>
        <dbReference type="Proteomes" id="UP000450012"/>
    </source>
</evidence>
<dbReference type="Proteomes" id="UP000450012">
    <property type="component" value="Unassembled WGS sequence"/>
</dbReference>
<name>A0A7X4KEL4_9BURK</name>
<reference evidence="1 2" key="1">
    <citation type="submission" date="2019-12" db="EMBL/GenBank/DDBJ databases">
        <title>Novel species isolated from a subtropical stream in China.</title>
        <authorList>
            <person name="Lu H."/>
        </authorList>
    </citation>
    <scope>NUCLEOTIDE SEQUENCE [LARGE SCALE GENOMIC DNA]</scope>
    <source>
        <strain evidence="1 2">FT55W</strain>
    </source>
</reference>
<keyword evidence="2" id="KW-1185">Reference proteome</keyword>
<comment type="caution">
    <text evidence="1">The sequence shown here is derived from an EMBL/GenBank/DDBJ whole genome shotgun (WGS) entry which is preliminary data.</text>
</comment>
<accession>A0A7X4KEL4</accession>
<gene>
    <name evidence="1" type="ORF">GTP45_27555</name>
</gene>
<dbReference type="AlphaFoldDB" id="A0A7X4KEL4"/>
<sequence length="564" mass="56794">MGRNVSAASSASSSQPVYYTTVTVGEDVQQGQIAVLGEDNLAYYGADPAVPANSVRPIVNLTPIINAILMPAPARPTDTNGINSTNQSSSWGGLNCIAGAALSNGNYVVAWQLNSGNFPVQFAIFNNAGQQQGAVVTVDGAAATGTTAFCVSIAALTGGGFALAFGRTVAPWVQYGVYDNNGAVVKALTAVNAAITGVGGGGTQIYALALSNGGFALAYMNTSVPVTAYAVYDATGTVVKANTALAGGGNGFVQGAAFSAAQGGGFVIAYSTQTNGTMVQKFKNDGTAVAAAAATGGGNSNYSAVTPNGNAGGFAVASLVSANLTVTLYNTNGIQAAAPASAGAVSTGATYPRIVGLANGDVAVAMMGSGTNITLAFHSGTTGKVLKSYTYAQIPLTYNSNADVSLYATKAGGLSLIGMLSGGSLQCAFDANYNLAAPYVALPTPYVPYGNTPPVFFPLVNPVKASADLAVLAGQTNTGGLFVGQIMPYMPRFIPLGVYTNNAAKGQTAQVQYTGSISLAVGFQAPYNVDAQSQTPPGQRMSIVGNSVIMNGMQSSSRVRRNIN</sequence>
<dbReference type="EMBL" id="WWCK01000011">
    <property type="protein sequence ID" value="MYM70539.1"/>
    <property type="molecule type" value="Genomic_DNA"/>
</dbReference>
<organism evidence="1 2">
    <name type="scientific">Duganella rivi</name>
    <dbReference type="NCBI Taxonomy" id="2666083"/>
    <lineage>
        <taxon>Bacteria</taxon>
        <taxon>Pseudomonadati</taxon>
        <taxon>Pseudomonadota</taxon>
        <taxon>Betaproteobacteria</taxon>
        <taxon>Burkholderiales</taxon>
        <taxon>Oxalobacteraceae</taxon>
        <taxon>Telluria group</taxon>
        <taxon>Duganella</taxon>
    </lineage>
</organism>
<dbReference type="RefSeq" id="WP_161017039.1">
    <property type="nucleotide sequence ID" value="NZ_WWCK01000011.1"/>
</dbReference>
<protein>
    <submittedName>
        <fullName evidence="1">Uncharacterized protein</fullName>
    </submittedName>
</protein>
<evidence type="ECO:0000313" key="1">
    <source>
        <dbReference type="EMBL" id="MYM70539.1"/>
    </source>
</evidence>